<dbReference type="AlphaFoldDB" id="A0A821X673"/>
<dbReference type="GO" id="GO:0003676">
    <property type="term" value="F:nucleic acid binding"/>
    <property type="evidence" value="ECO:0007669"/>
    <property type="project" value="InterPro"/>
</dbReference>
<evidence type="ECO:0000313" key="1">
    <source>
        <dbReference type="EMBL" id="CAF4936785.1"/>
    </source>
</evidence>
<name>A0A821X673_9NEOP</name>
<keyword evidence="2" id="KW-1185">Reference proteome</keyword>
<dbReference type="Gene3D" id="3.30.420.10">
    <property type="entry name" value="Ribonuclease H-like superfamily/Ribonuclease H"/>
    <property type="match status" value="1"/>
</dbReference>
<protein>
    <recommendedName>
        <fullName evidence="3">Transposase</fullName>
    </recommendedName>
</protein>
<dbReference type="Proteomes" id="UP000663880">
    <property type="component" value="Unassembled WGS sequence"/>
</dbReference>
<evidence type="ECO:0008006" key="3">
    <source>
        <dbReference type="Google" id="ProtNLM"/>
    </source>
</evidence>
<dbReference type="PANTHER" id="PTHR46060:SF1">
    <property type="entry name" value="MARINER MOS1 TRANSPOSASE-LIKE PROTEIN"/>
    <property type="match status" value="1"/>
</dbReference>
<sequence>MPICYELLPLPPYSPVLDPCDFFLIPNLKKSPAGQKFEWNEAVITATEAYFADLQKTYFSDVLKKLEHRCVECVELKGC</sequence>
<evidence type="ECO:0000313" key="2">
    <source>
        <dbReference type="Proteomes" id="UP000663880"/>
    </source>
</evidence>
<reference evidence="1" key="1">
    <citation type="submission" date="2021-02" db="EMBL/GenBank/DDBJ databases">
        <authorList>
            <person name="Steward A R."/>
        </authorList>
    </citation>
    <scope>NUCLEOTIDE SEQUENCE</scope>
</reference>
<dbReference type="EMBL" id="CAJOBZ010000064">
    <property type="protein sequence ID" value="CAF4936785.1"/>
    <property type="molecule type" value="Genomic_DNA"/>
</dbReference>
<gene>
    <name evidence="1" type="ORF">PMACD_LOCUS14337</name>
</gene>
<dbReference type="InterPro" id="IPR036397">
    <property type="entry name" value="RNaseH_sf"/>
</dbReference>
<accession>A0A821X673</accession>
<dbReference type="InterPro" id="IPR052709">
    <property type="entry name" value="Transposase-MT_Hybrid"/>
</dbReference>
<comment type="caution">
    <text evidence="1">The sequence shown here is derived from an EMBL/GenBank/DDBJ whole genome shotgun (WGS) entry which is preliminary data.</text>
</comment>
<proteinExistence type="predicted"/>
<organism evidence="1 2">
    <name type="scientific">Pieris macdunnoughi</name>
    <dbReference type="NCBI Taxonomy" id="345717"/>
    <lineage>
        <taxon>Eukaryota</taxon>
        <taxon>Metazoa</taxon>
        <taxon>Ecdysozoa</taxon>
        <taxon>Arthropoda</taxon>
        <taxon>Hexapoda</taxon>
        <taxon>Insecta</taxon>
        <taxon>Pterygota</taxon>
        <taxon>Neoptera</taxon>
        <taxon>Endopterygota</taxon>
        <taxon>Lepidoptera</taxon>
        <taxon>Glossata</taxon>
        <taxon>Ditrysia</taxon>
        <taxon>Papilionoidea</taxon>
        <taxon>Pieridae</taxon>
        <taxon>Pierinae</taxon>
        <taxon>Pieris</taxon>
    </lineage>
</organism>
<dbReference type="PANTHER" id="PTHR46060">
    <property type="entry name" value="MARINER MOS1 TRANSPOSASE-LIKE PROTEIN"/>
    <property type="match status" value="1"/>
</dbReference>
<dbReference type="OrthoDB" id="10042427at2759"/>